<evidence type="ECO:0000313" key="2">
    <source>
        <dbReference type="EMBL" id="QJE97441.1"/>
    </source>
</evidence>
<evidence type="ECO:0008006" key="4">
    <source>
        <dbReference type="Google" id="ProtNLM"/>
    </source>
</evidence>
<dbReference type="KEGG" id="luo:HHL09_17165"/>
<dbReference type="EMBL" id="CP051774">
    <property type="protein sequence ID" value="QJE97441.1"/>
    <property type="molecule type" value="Genomic_DNA"/>
</dbReference>
<feature type="chain" id="PRO_5032637625" description="WD40 repeat domain-containing protein" evidence="1">
    <location>
        <begin position="18"/>
        <end position="290"/>
    </location>
</feature>
<gene>
    <name evidence="2" type="ORF">HHL09_17165</name>
</gene>
<dbReference type="InterPro" id="IPR045383">
    <property type="entry name" value="DUF6528"/>
</dbReference>
<dbReference type="RefSeq" id="WP_169455841.1">
    <property type="nucleotide sequence ID" value="NZ_CP051774.1"/>
</dbReference>
<evidence type="ECO:0000313" key="3">
    <source>
        <dbReference type="Proteomes" id="UP000501812"/>
    </source>
</evidence>
<proteinExistence type="predicted"/>
<dbReference type="Proteomes" id="UP000501812">
    <property type="component" value="Chromosome"/>
</dbReference>
<keyword evidence="3" id="KW-1185">Reference proteome</keyword>
<evidence type="ECO:0000256" key="1">
    <source>
        <dbReference type="SAM" id="SignalP"/>
    </source>
</evidence>
<reference evidence="2 3" key="1">
    <citation type="submission" date="2020-04" db="EMBL/GenBank/DDBJ databases">
        <title>Luteolibacter sp. G-1-1-1 isolated from soil.</title>
        <authorList>
            <person name="Dahal R.H."/>
        </authorList>
    </citation>
    <scope>NUCLEOTIDE SEQUENCE [LARGE SCALE GENOMIC DNA]</scope>
    <source>
        <strain evidence="2 3">G-1-1-1</strain>
    </source>
</reference>
<sequence>MILRFLASLVLAHTAIAADLITVCGGEEVYQVDPKASPVTKLWSWRAKDRPELPEAIKGIFATTDECKAIDNGKRMLVCASSGGCALLEMPSGKALWWAKVTNAHSIEILPSGAIAVASSTGANGNKIVFFNASVPEKPVHEIPLPSAHGLVWDEERTGLWAIGFKELLFCQMKKGDPPLSFQVKARYPLPDEDGHDLRPVPHSPELILSTHAHVWRFHRDKGEFKPDSELKDRVETKSIDIHPKTGRIMLTQASGENWWTNFVELLNPAAKITLEREKIYKARWFITED</sequence>
<dbReference type="SUPFAM" id="SSF75011">
    <property type="entry name" value="3-carboxy-cis,cis-mucoante lactonizing enzyme"/>
    <property type="match status" value="1"/>
</dbReference>
<organism evidence="2 3">
    <name type="scientific">Luteolibacter luteus</name>
    <dbReference type="NCBI Taxonomy" id="2728835"/>
    <lineage>
        <taxon>Bacteria</taxon>
        <taxon>Pseudomonadati</taxon>
        <taxon>Verrucomicrobiota</taxon>
        <taxon>Verrucomicrobiia</taxon>
        <taxon>Verrucomicrobiales</taxon>
        <taxon>Verrucomicrobiaceae</taxon>
        <taxon>Luteolibacter</taxon>
    </lineage>
</organism>
<keyword evidence="1" id="KW-0732">Signal</keyword>
<dbReference type="Pfam" id="PF20138">
    <property type="entry name" value="DUF6528"/>
    <property type="match status" value="1"/>
</dbReference>
<accession>A0A858RLF8</accession>
<protein>
    <recommendedName>
        <fullName evidence="4">WD40 repeat domain-containing protein</fullName>
    </recommendedName>
</protein>
<feature type="signal peptide" evidence="1">
    <location>
        <begin position="1"/>
        <end position="17"/>
    </location>
</feature>
<dbReference type="AlphaFoldDB" id="A0A858RLF8"/>
<name>A0A858RLF8_9BACT</name>